<evidence type="ECO:0000256" key="1">
    <source>
        <dbReference type="ARBA" id="ARBA00022676"/>
    </source>
</evidence>
<keyword evidence="2 3" id="KW-0808">Transferase</keyword>
<accession>A0A1Y5T0T6</accession>
<reference evidence="3 4" key="1">
    <citation type="submission" date="2017-03" db="EMBL/GenBank/DDBJ databases">
        <authorList>
            <person name="Afonso C.L."/>
            <person name="Miller P.J."/>
            <person name="Scott M.A."/>
            <person name="Spackman E."/>
            <person name="Goraichik I."/>
            <person name="Dimitrov K.M."/>
            <person name="Suarez D.L."/>
            <person name="Swayne D.E."/>
        </authorList>
    </citation>
    <scope>NUCLEOTIDE SEQUENCE [LARGE SCALE GENOMIC DNA]</scope>
    <source>
        <strain evidence="3 4">CECT 7639</strain>
    </source>
</reference>
<dbReference type="RefSeq" id="WP_085796470.1">
    <property type="nucleotide sequence ID" value="NZ_FWFO01000002.1"/>
</dbReference>
<protein>
    <submittedName>
        <fullName evidence="3">Putative N-acetylmannosaminyltransferase</fullName>
        <ecNumber evidence="3">2.4.1.187</ecNumber>
    </submittedName>
</protein>
<dbReference type="NCBIfam" id="TIGR00696">
    <property type="entry name" value="wecG_tagA_cpsF"/>
    <property type="match status" value="1"/>
</dbReference>
<gene>
    <name evidence="3" type="primary">tagA</name>
    <name evidence="3" type="ORF">TRL7639_02787</name>
</gene>
<keyword evidence="1 3" id="KW-0328">Glycosyltransferase</keyword>
<evidence type="ECO:0000313" key="4">
    <source>
        <dbReference type="Proteomes" id="UP000193077"/>
    </source>
</evidence>
<dbReference type="EMBL" id="FWFO01000002">
    <property type="protein sequence ID" value="SLN53372.1"/>
    <property type="molecule type" value="Genomic_DNA"/>
</dbReference>
<sequence length="251" mass="27225">MQFTFSDQVIHVNCPDQDSLFTAVTKRFQVGQGFSLATINLDHLVKLGEDATFARVYAAQDFIVADGRPIVWLSRLAGRPVQLLPGSDMVRPLAGLAAKCGVKVALVGSTDQALSDAKRVLEAEVPGLQITLCRSPRLGFDPESDDAIAILQELDEAGVQFCFLALGAPKQETLALRGRNLAPRVGFASVGAGLDFLGGHQTRAPQWVRSLALEWVWRALSNPARLIPRYARCLAILPGQARQARKLRKSG</sequence>
<dbReference type="OrthoDB" id="9771846at2"/>
<dbReference type="Proteomes" id="UP000193077">
    <property type="component" value="Unassembled WGS sequence"/>
</dbReference>
<evidence type="ECO:0000313" key="3">
    <source>
        <dbReference type="EMBL" id="SLN53372.1"/>
    </source>
</evidence>
<organism evidence="3 4">
    <name type="scientific">Falsiruegeria litorea R37</name>
    <dbReference type="NCBI Taxonomy" id="1200284"/>
    <lineage>
        <taxon>Bacteria</taxon>
        <taxon>Pseudomonadati</taxon>
        <taxon>Pseudomonadota</taxon>
        <taxon>Alphaproteobacteria</taxon>
        <taxon>Rhodobacterales</taxon>
        <taxon>Roseobacteraceae</taxon>
        <taxon>Falsiruegeria</taxon>
    </lineage>
</organism>
<dbReference type="Pfam" id="PF03808">
    <property type="entry name" value="Glyco_tran_WecG"/>
    <property type="match status" value="1"/>
</dbReference>
<dbReference type="PANTHER" id="PTHR34136:SF1">
    <property type="entry name" value="UDP-N-ACETYL-D-MANNOSAMINURONIC ACID TRANSFERASE"/>
    <property type="match status" value="1"/>
</dbReference>
<dbReference type="PANTHER" id="PTHR34136">
    <property type="match status" value="1"/>
</dbReference>
<dbReference type="EC" id="2.4.1.187" evidence="3"/>
<dbReference type="InterPro" id="IPR004629">
    <property type="entry name" value="WecG_TagA_CpsF"/>
</dbReference>
<name>A0A1Y5T0T6_9RHOB</name>
<dbReference type="GO" id="GO:0047244">
    <property type="term" value="F:N-acetylglucosaminyldiphosphoundecaprenol N-acetyl-beta-D-mannosaminyltransferase activity"/>
    <property type="evidence" value="ECO:0007669"/>
    <property type="project" value="UniProtKB-EC"/>
</dbReference>
<proteinExistence type="predicted"/>
<evidence type="ECO:0000256" key="2">
    <source>
        <dbReference type="ARBA" id="ARBA00022679"/>
    </source>
</evidence>
<dbReference type="AlphaFoldDB" id="A0A1Y5T0T6"/>
<keyword evidence="4" id="KW-1185">Reference proteome</keyword>
<dbReference type="CDD" id="cd06533">
    <property type="entry name" value="Glyco_transf_WecG_TagA"/>
    <property type="match status" value="1"/>
</dbReference>